<dbReference type="NCBIfam" id="TIGR01414">
    <property type="entry name" value="autotrans_barl"/>
    <property type="match status" value="1"/>
</dbReference>
<dbReference type="InterPro" id="IPR051551">
    <property type="entry name" value="Autotransporter_adhesion"/>
</dbReference>
<dbReference type="SMART" id="SM00869">
    <property type="entry name" value="Autotransporter"/>
    <property type="match status" value="1"/>
</dbReference>
<evidence type="ECO:0000259" key="3">
    <source>
        <dbReference type="PROSITE" id="PS51208"/>
    </source>
</evidence>
<dbReference type="InterPro" id="IPR043990">
    <property type="entry name" value="AC_1"/>
</dbReference>
<evidence type="ECO:0000313" key="4">
    <source>
        <dbReference type="EMBL" id="MBB4016309.1"/>
    </source>
</evidence>
<dbReference type="NCBIfam" id="TIGR02601">
    <property type="entry name" value="autotrns_rpt"/>
    <property type="match status" value="1"/>
</dbReference>
<feature type="signal peptide" evidence="2">
    <location>
        <begin position="1"/>
        <end position="22"/>
    </location>
</feature>
<dbReference type="InterPro" id="IPR006315">
    <property type="entry name" value="OM_autotransptr_brl_dom"/>
</dbReference>
<dbReference type="InterPro" id="IPR036709">
    <property type="entry name" value="Autotransporte_beta_dom_sf"/>
</dbReference>
<proteinExistence type="predicted"/>
<organism evidence="4 5">
    <name type="scientific">Chelatococcus caeni</name>
    <dbReference type="NCBI Taxonomy" id="1348468"/>
    <lineage>
        <taxon>Bacteria</taxon>
        <taxon>Pseudomonadati</taxon>
        <taxon>Pseudomonadota</taxon>
        <taxon>Alphaproteobacteria</taxon>
        <taxon>Hyphomicrobiales</taxon>
        <taxon>Chelatococcaceae</taxon>
        <taxon>Chelatococcus</taxon>
    </lineage>
</organism>
<feature type="domain" description="Autotransporter" evidence="3">
    <location>
        <begin position="598"/>
        <end position="880"/>
    </location>
</feature>
<sequence>MLAGVSFAALGLACSLSTAASAAQYFVGNETELRDAIAAANASPDTSSTIVLTGSFGVSPTNIPTPTKSLTIDTQGFVLSGVHAPPASAGSIRFVGSFPSGTLTLSGAFTGADQGGGMSVGVGVFVDSQLASSDARFVNLGSITGGSATTSGAGGVGLSVLNVLTVVNNGTISGGSGVGGGSGNNASGVNLFSGASLINNVGGVVLGGNSQGTGAGAGVFANAPSRTPTIINYGLIRGGSDLTGLNDGNAAILARGTQLVTISNAGILEGGNNRAAVDSDNPGTSNIFLINNGTIRGGAGSANAIEFGQTATSRSILELWAGSVIEGNVLASAVATNDVFRLGGATSASFDISALGPAGQYQNFDSFEKTGSSTWTLTGAGTFTGPTNVIEGRLVVNGSLTGSAVTVQSGGTLGGNGTVGDTSLLAGGRVAPGNSIGTLTIAGNYTGSGGTLEIEAVLGGDASPSDRLVVTGDTAGATNVQVVNLGGSGGQTVEGIKIVEVGGASLGTFSLLGDFVFQGEQAVVGGAYAYRLYQGGVSTPGDGDWYLRSVLIDPVTAAATPLWQPGVPLYEAYAGVLQAFNQPGTLQQRLGNRAWADGARDGTGLWARIDASKGRFEPKSSTTGTTYDTSIWKLEAGIDALLLEQPGGRLMGGLSLQYGTISSDVTSLFGRGSIDTSGFGLGASLTWYGDGGFYVDGQTRVTWYDSDLKSSTAARKLADGNGGVGYGLSLEAGQRIALGGGFSLTPQAQLAYSAVSFDDFTDAFGTLVRLDDGDGLWGRLGLSADYNGSWQDAAGRLNRAHVYTIANLYYDFAAGTRVAVAELPFSSKNEELWGGLGLGGSLNFAGDRYSLYGEALVRTGLDNFGDSHVLSGSVGFRARW</sequence>
<evidence type="ECO:0000256" key="2">
    <source>
        <dbReference type="SAM" id="SignalP"/>
    </source>
</evidence>
<protein>
    <submittedName>
        <fullName evidence="4">Fibronectin-binding autotransporter adhesin</fullName>
    </submittedName>
</protein>
<dbReference type="Gene3D" id="2.40.128.130">
    <property type="entry name" value="Autotransporter beta-domain"/>
    <property type="match status" value="1"/>
</dbReference>
<dbReference type="SUPFAM" id="SSF103515">
    <property type="entry name" value="Autotransporter"/>
    <property type="match status" value="1"/>
</dbReference>
<evidence type="ECO:0000256" key="1">
    <source>
        <dbReference type="ARBA" id="ARBA00022729"/>
    </source>
</evidence>
<dbReference type="InterPro" id="IPR013425">
    <property type="entry name" value="Autotrns_rpt"/>
</dbReference>
<dbReference type="Gene3D" id="2.160.20.20">
    <property type="match status" value="1"/>
</dbReference>
<dbReference type="InterPro" id="IPR012332">
    <property type="entry name" value="Autotransporter_pectin_lyase_C"/>
</dbReference>
<keyword evidence="5" id="KW-1185">Reference proteome</keyword>
<keyword evidence="1 2" id="KW-0732">Signal</keyword>
<dbReference type="Pfam" id="PF03797">
    <property type="entry name" value="Autotransporter"/>
    <property type="match status" value="1"/>
</dbReference>
<dbReference type="CDD" id="cd01344">
    <property type="entry name" value="PL2_Passenger_AT"/>
    <property type="match status" value="1"/>
</dbReference>
<dbReference type="SUPFAM" id="SSF51126">
    <property type="entry name" value="Pectin lyase-like"/>
    <property type="match status" value="1"/>
</dbReference>
<dbReference type="AlphaFoldDB" id="A0A840BYF1"/>
<reference evidence="4 5" key="1">
    <citation type="submission" date="2020-08" db="EMBL/GenBank/DDBJ databases">
        <title>Genomic Encyclopedia of Type Strains, Phase IV (KMG-IV): sequencing the most valuable type-strain genomes for metagenomic binning, comparative biology and taxonomic classification.</title>
        <authorList>
            <person name="Goeker M."/>
        </authorList>
    </citation>
    <scope>NUCLEOTIDE SEQUENCE [LARGE SCALE GENOMIC DNA]</scope>
    <source>
        <strain evidence="4 5">DSM 103737</strain>
    </source>
</reference>
<dbReference type="PANTHER" id="PTHR35037">
    <property type="entry name" value="C-TERMINAL REGION OF AIDA-LIKE PROTEIN"/>
    <property type="match status" value="1"/>
</dbReference>
<dbReference type="RefSeq" id="WP_246372835.1">
    <property type="nucleotide sequence ID" value="NZ_JACIEN010000001.1"/>
</dbReference>
<name>A0A840BYF1_9HYPH</name>
<feature type="chain" id="PRO_5032715630" evidence="2">
    <location>
        <begin position="23"/>
        <end position="880"/>
    </location>
</feature>
<dbReference type="Pfam" id="PF12951">
    <property type="entry name" value="PATR"/>
    <property type="match status" value="1"/>
</dbReference>
<dbReference type="InterPro" id="IPR011050">
    <property type="entry name" value="Pectin_lyase_fold/virulence"/>
</dbReference>
<dbReference type="EMBL" id="JACIEN010000001">
    <property type="protein sequence ID" value="MBB4016309.1"/>
    <property type="molecule type" value="Genomic_DNA"/>
</dbReference>
<gene>
    <name evidence="4" type="ORF">GGR16_001315</name>
</gene>
<accession>A0A840BYF1</accession>
<dbReference type="PANTHER" id="PTHR35037:SF3">
    <property type="entry name" value="C-TERMINAL REGION OF AIDA-LIKE PROTEIN"/>
    <property type="match status" value="1"/>
</dbReference>
<dbReference type="PROSITE" id="PS51208">
    <property type="entry name" value="AUTOTRANSPORTER"/>
    <property type="match status" value="1"/>
</dbReference>
<comment type="caution">
    <text evidence="4">The sequence shown here is derived from an EMBL/GenBank/DDBJ whole genome shotgun (WGS) entry which is preliminary data.</text>
</comment>
<dbReference type="InterPro" id="IPR005546">
    <property type="entry name" value="Autotransporte_beta"/>
</dbReference>
<dbReference type="Proteomes" id="UP000577362">
    <property type="component" value="Unassembled WGS sequence"/>
</dbReference>
<dbReference type="Pfam" id="PF18883">
    <property type="entry name" value="AC_1"/>
    <property type="match status" value="1"/>
</dbReference>
<dbReference type="GO" id="GO:0019867">
    <property type="term" value="C:outer membrane"/>
    <property type="evidence" value="ECO:0007669"/>
    <property type="project" value="InterPro"/>
</dbReference>
<evidence type="ECO:0000313" key="5">
    <source>
        <dbReference type="Proteomes" id="UP000577362"/>
    </source>
</evidence>